<dbReference type="SUPFAM" id="SSF56204">
    <property type="entry name" value="Hect, E3 ligase catalytic domain"/>
    <property type="match status" value="1"/>
</dbReference>
<feature type="domain" description="HECT" evidence="6">
    <location>
        <begin position="25"/>
        <end position="90"/>
    </location>
</feature>
<dbReference type="EC" id="2.3.2.26" evidence="2"/>
<dbReference type="Gene3D" id="3.30.2410.10">
    <property type="entry name" value="Hect, E3 ligase catalytic domain"/>
    <property type="match status" value="1"/>
</dbReference>
<dbReference type="Pfam" id="PF00632">
    <property type="entry name" value="HECT"/>
    <property type="match status" value="1"/>
</dbReference>
<dbReference type="InterPro" id="IPR000569">
    <property type="entry name" value="HECT_dom"/>
</dbReference>
<evidence type="ECO:0000256" key="1">
    <source>
        <dbReference type="ARBA" id="ARBA00000885"/>
    </source>
</evidence>
<evidence type="ECO:0000256" key="2">
    <source>
        <dbReference type="ARBA" id="ARBA00012485"/>
    </source>
</evidence>
<dbReference type="GO" id="GO:0000209">
    <property type="term" value="P:protein polyubiquitination"/>
    <property type="evidence" value="ECO:0007669"/>
    <property type="project" value="InterPro"/>
</dbReference>
<evidence type="ECO:0000256" key="3">
    <source>
        <dbReference type="ARBA" id="ARBA00022679"/>
    </source>
</evidence>
<protein>
    <recommendedName>
        <fullName evidence="2">HECT-type E3 ubiquitin transferase</fullName>
        <ecNumber evidence="2">2.3.2.26</ecNumber>
    </recommendedName>
</protein>
<dbReference type="PROSITE" id="PS50237">
    <property type="entry name" value="HECT"/>
    <property type="match status" value="1"/>
</dbReference>
<dbReference type="InterPro" id="IPR044611">
    <property type="entry name" value="E3A/B/C-like"/>
</dbReference>
<evidence type="ECO:0000256" key="4">
    <source>
        <dbReference type="ARBA" id="ARBA00022786"/>
    </source>
</evidence>
<sequence>MFDVTLNIIKHILIIESHHFCFSVFLTGFDRVPVLGMNQVKMRVCPRLPSTQDHLPEALTCHSLLELPVYNTKETLQAKLTEALQHKRGFWDD</sequence>
<dbReference type="PANTHER" id="PTHR45700">
    <property type="entry name" value="UBIQUITIN-PROTEIN LIGASE E3C"/>
    <property type="match status" value="1"/>
</dbReference>
<reference evidence="7" key="1">
    <citation type="submission" date="2025-08" db="UniProtKB">
        <authorList>
            <consortium name="Ensembl"/>
        </authorList>
    </citation>
    <scope>IDENTIFICATION</scope>
</reference>
<dbReference type="InterPro" id="IPR035983">
    <property type="entry name" value="Hect_E3_ubiquitin_ligase"/>
</dbReference>
<name>A0A8B9KPI5_ASTMX</name>
<evidence type="ECO:0000259" key="6">
    <source>
        <dbReference type="PROSITE" id="PS50237"/>
    </source>
</evidence>
<dbReference type="GO" id="GO:0061630">
    <property type="term" value="F:ubiquitin protein ligase activity"/>
    <property type="evidence" value="ECO:0007669"/>
    <property type="project" value="UniProtKB-EC"/>
</dbReference>
<evidence type="ECO:0000313" key="7">
    <source>
        <dbReference type="Ensembl" id="ENSAMXP00005037638.1"/>
    </source>
</evidence>
<dbReference type="Proteomes" id="UP000694621">
    <property type="component" value="Unplaced"/>
</dbReference>
<dbReference type="PANTHER" id="PTHR45700:SF8">
    <property type="entry name" value="HECT-TYPE E3 UBIQUITIN TRANSFERASE"/>
    <property type="match status" value="1"/>
</dbReference>
<feature type="active site" description="Glycyl thioester intermediate" evidence="5">
    <location>
        <position position="61"/>
    </location>
</feature>
<comment type="catalytic activity">
    <reaction evidence="1">
        <text>S-ubiquitinyl-[E2 ubiquitin-conjugating enzyme]-L-cysteine + [acceptor protein]-L-lysine = [E2 ubiquitin-conjugating enzyme]-L-cysteine + N(6)-ubiquitinyl-[acceptor protein]-L-lysine.</text>
        <dbReference type="EC" id="2.3.2.26"/>
    </reaction>
</comment>
<keyword evidence="3" id="KW-0808">Transferase</keyword>
<keyword evidence="4 5" id="KW-0833">Ubl conjugation pathway</keyword>
<accession>A0A8B9KPI5</accession>
<dbReference type="AlphaFoldDB" id="A0A8B9KPI5"/>
<dbReference type="Ensembl" id="ENSAMXT00005041002.1">
    <property type="protein sequence ID" value="ENSAMXP00005037638.1"/>
    <property type="gene ID" value="ENSAMXG00005017889.1"/>
</dbReference>
<organism evidence="7 8">
    <name type="scientific">Astyanax mexicanus</name>
    <name type="common">Blind cave fish</name>
    <name type="synonym">Astyanax fasciatus mexicanus</name>
    <dbReference type="NCBI Taxonomy" id="7994"/>
    <lineage>
        <taxon>Eukaryota</taxon>
        <taxon>Metazoa</taxon>
        <taxon>Chordata</taxon>
        <taxon>Craniata</taxon>
        <taxon>Vertebrata</taxon>
        <taxon>Euteleostomi</taxon>
        <taxon>Actinopterygii</taxon>
        <taxon>Neopterygii</taxon>
        <taxon>Teleostei</taxon>
        <taxon>Ostariophysi</taxon>
        <taxon>Characiformes</taxon>
        <taxon>Characoidei</taxon>
        <taxon>Acestrorhamphidae</taxon>
        <taxon>Acestrorhamphinae</taxon>
        <taxon>Astyanax</taxon>
    </lineage>
</organism>
<evidence type="ECO:0000313" key="8">
    <source>
        <dbReference type="Proteomes" id="UP000694621"/>
    </source>
</evidence>
<evidence type="ECO:0000256" key="5">
    <source>
        <dbReference type="PROSITE-ProRule" id="PRU00104"/>
    </source>
</evidence>
<proteinExistence type="predicted"/>